<keyword evidence="8 20" id="KW-0812">Transmembrane</keyword>
<keyword evidence="14" id="KW-0594">Phospholipid biosynthesis</keyword>
<dbReference type="Gene3D" id="1.20.120.1760">
    <property type="match status" value="1"/>
</dbReference>
<evidence type="ECO:0000256" key="10">
    <source>
        <dbReference type="ARBA" id="ARBA00022842"/>
    </source>
</evidence>
<evidence type="ECO:0000256" key="16">
    <source>
        <dbReference type="ARBA" id="ARBA00023264"/>
    </source>
</evidence>
<dbReference type="PROSITE" id="PS00379">
    <property type="entry name" value="CDP_ALCOHOL_P_TRANSF"/>
    <property type="match status" value="1"/>
</dbReference>
<feature type="transmembrane region" description="Helical" evidence="20">
    <location>
        <begin position="217"/>
        <end position="236"/>
    </location>
</feature>
<evidence type="ECO:0000256" key="3">
    <source>
        <dbReference type="ARBA" id="ARBA00004141"/>
    </source>
</evidence>
<proteinExistence type="inferred from homology"/>
<evidence type="ECO:0000256" key="11">
    <source>
        <dbReference type="ARBA" id="ARBA00022989"/>
    </source>
</evidence>
<dbReference type="InterPro" id="IPR048254">
    <property type="entry name" value="CDP_ALCOHOL_P_TRANSF_CS"/>
</dbReference>
<comment type="similarity">
    <text evidence="4 19">Belongs to the CDP-alcohol phosphatidyltransferase class-I family.</text>
</comment>
<dbReference type="EC" id="2.7.8.11" evidence="5"/>
<keyword evidence="13 20" id="KW-0472">Membrane</keyword>
<feature type="transmembrane region" description="Helical" evidence="20">
    <location>
        <begin position="58"/>
        <end position="80"/>
    </location>
</feature>
<protein>
    <recommendedName>
        <fullName evidence="17">CDP-diacylglycerol--inositol 3-phosphatidyltransferase</fullName>
        <ecNumber evidence="5">2.7.8.11</ecNumber>
    </recommendedName>
    <alternativeName>
        <fullName evidence="18">Phosphatidylinositol synthase</fullName>
    </alternativeName>
</protein>
<feature type="transmembrane region" description="Helical" evidence="20">
    <location>
        <begin position="142"/>
        <end position="161"/>
    </location>
</feature>
<evidence type="ECO:0000256" key="13">
    <source>
        <dbReference type="ARBA" id="ARBA00023136"/>
    </source>
</evidence>
<evidence type="ECO:0000256" key="12">
    <source>
        <dbReference type="ARBA" id="ARBA00023098"/>
    </source>
</evidence>
<dbReference type="EMBL" id="JAPWTK010000050">
    <property type="protein sequence ID" value="KAJ8954253.1"/>
    <property type="molecule type" value="Genomic_DNA"/>
</dbReference>
<keyword evidence="16" id="KW-1208">Phospholipid metabolism</keyword>
<keyword evidence="7 19" id="KW-0808">Transferase</keyword>
<evidence type="ECO:0000256" key="6">
    <source>
        <dbReference type="ARBA" id="ARBA00022516"/>
    </source>
</evidence>
<comment type="cofactor">
    <cofactor evidence="1">
        <name>Mn(2+)</name>
        <dbReference type="ChEBI" id="CHEBI:29035"/>
    </cofactor>
</comment>
<comment type="cofactor">
    <cofactor evidence="2">
        <name>Mg(2+)</name>
        <dbReference type="ChEBI" id="CHEBI:18420"/>
    </cofactor>
</comment>
<evidence type="ECO:0000256" key="17">
    <source>
        <dbReference type="ARBA" id="ARBA00070582"/>
    </source>
</evidence>
<accession>A0AAV8YR88</accession>
<evidence type="ECO:0000256" key="1">
    <source>
        <dbReference type="ARBA" id="ARBA00001936"/>
    </source>
</evidence>
<dbReference type="GO" id="GO:0003881">
    <property type="term" value="F:CDP-diacylglycerol-inositol 3-phosphatidyltransferase activity"/>
    <property type="evidence" value="ECO:0007669"/>
    <property type="project" value="UniProtKB-EC"/>
</dbReference>
<dbReference type="FunFam" id="1.20.120.1760:FF:000003">
    <property type="entry name" value="CDP-diacylglycerol--inositol 3-phosphatidyltransferase"/>
    <property type="match status" value="1"/>
</dbReference>
<evidence type="ECO:0000256" key="4">
    <source>
        <dbReference type="ARBA" id="ARBA00010441"/>
    </source>
</evidence>
<gene>
    <name evidence="21" type="ORF">NQ318_005849</name>
</gene>
<feature type="transmembrane region" description="Helical" evidence="20">
    <location>
        <begin position="192"/>
        <end position="211"/>
    </location>
</feature>
<dbReference type="PANTHER" id="PTHR15362">
    <property type="entry name" value="PHOSPHATIDYLINOSITOL SYNTHASE"/>
    <property type="match status" value="1"/>
</dbReference>
<keyword evidence="15" id="KW-0464">Manganese</keyword>
<dbReference type="GO" id="GO:0006661">
    <property type="term" value="P:phosphatidylinositol biosynthetic process"/>
    <property type="evidence" value="ECO:0007669"/>
    <property type="project" value="TreeGrafter"/>
</dbReference>
<dbReference type="InterPro" id="IPR000462">
    <property type="entry name" value="CDP-OH_P_trans"/>
</dbReference>
<dbReference type="GO" id="GO:0046872">
    <property type="term" value="F:metal ion binding"/>
    <property type="evidence" value="ECO:0007669"/>
    <property type="project" value="UniProtKB-KW"/>
</dbReference>
<dbReference type="Proteomes" id="UP001162162">
    <property type="component" value="Unassembled WGS sequence"/>
</dbReference>
<evidence type="ECO:0000256" key="15">
    <source>
        <dbReference type="ARBA" id="ARBA00023211"/>
    </source>
</evidence>
<comment type="subcellular location">
    <subcellularLocation>
        <location evidence="3">Membrane</location>
        <topology evidence="3">Multi-pass membrane protein</topology>
    </subcellularLocation>
</comment>
<name>A0AAV8YR88_9CUCU</name>
<evidence type="ECO:0000256" key="14">
    <source>
        <dbReference type="ARBA" id="ARBA00023209"/>
    </source>
</evidence>
<dbReference type="AlphaFoldDB" id="A0AAV8YR88"/>
<sequence>MHYQRVKSRLWRHLADSSESDNLNSLLRLIIDRFESPIDITARPDQDMQMVTMTEENIFLFVPNIIGYGRIVLAIIAFYFMPTNYIVATTCYVVSALLDAFDGHAARYFNQGTKFGAMLDQLTDRCGTMGLVAVLAHFYPKYMFWFILSMCIDIACHWIYLHSSILQGKSSHKFIDMSENPIMSVYYTNRTVLFIMCAGNEAFYAALYLLYFTEGPMIAGMSLFRIVLYFFGTNCIRENWDFATASDCRF</sequence>
<evidence type="ECO:0000256" key="19">
    <source>
        <dbReference type="RuleBase" id="RU003750"/>
    </source>
</evidence>
<organism evidence="21 22">
    <name type="scientific">Aromia moschata</name>
    <dbReference type="NCBI Taxonomy" id="1265417"/>
    <lineage>
        <taxon>Eukaryota</taxon>
        <taxon>Metazoa</taxon>
        <taxon>Ecdysozoa</taxon>
        <taxon>Arthropoda</taxon>
        <taxon>Hexapoda</taxon>
        <taxon>Insecta</taxon>
        <taxon>Pterygota</taxon>
        <taxon>Neoptera</taxon>
        <taxon>Endopterygota</taxon>
        <taxon>Coleoptera</taxon>
        <taxon>Polyphaga</taxon>
        <taxon>Cucujiformia</taxon>
        <taxon>Chrysomeloidea</taxon>
        <taxon>Cerambycidae</taxon>
        <taxon>Cerambycinae</taxon>
        <taxon>Callichromatini</taxon>
        <taxon>Aromia</taxon>
    </lineage>
</organism>
<keyword evidence="10" id="KW-0460">Magnesium</keyword>
<dbReference type="GO" id="GO:0016020">
    <property type="term" value="C:membrane"/>
    <property type="evidence" value="ECO:0007669"/>
    <property type="project" value="UniProtKB-SubCell"/>
</dbReference>
<evidence type="ECO:0000256" key="5">
    <source>
        <dbReference type="ARBA" id="ARBA00013212"/>
    </source>
</evidence>
<evidence type="ECO:0000256" key="18">
    <source>
        <dbReference type="ARBA" id="ARBA00079946"/>
    </source>
</evidence>
<keyword evidence="22" id="KW-1185">Reference proteome</keyword>
<dbReference type="InterPro" id="IPR043130">
    <property type="entry name" value="CDP-OH_PTrfase_TM_dom"/>
</dbReference>
<evidence type="ECO:0000256" key="20">
    <source>
        <dbReference type="SAM" id="Phobius"/>
    </source>
</evidence>
<keyword evidence="9" id="KW-0479">Metal-binding</keyword>
<evidence type="ECO:0000313" key="21">
    <source>
        <dbReference type="EMBL" id="KAJ8954253.1"/>
    </source>
</evidence>
<evidence type="ECO:0000256" key="8">
    <source>
        <dbReference type="ARBA" id="ARBA00022692"/>
    </source>
</evidence>
<keyword evidence="11 20" id="KW-1133">Transmembrane helix</keyword>
<evidence type="ECO:0000256" key="2">
    <source>
        <dbReference type="ARBA" id="ARBA00001946"/>
    </source>
</evidence>
<evidence type="ECO:0000256" key="9">
    <source>
        <dbReference type="ARBA" id="ARBA00022723"/>
    </source>
</evidence>
<keyword evidence="6" id="KW-0444">Lipid biosynthesis</keyword>
<evidence type="ECO:0000313" key="22">
    <source>
        <dbReference type="Proteomes" id="UP001162162"/>
    </source>
</evidence>
<dbReference type="PANTHER" id="PTHR15362:SF4">
    <property type="entry name" value="CDP-DIACYLGLYCEROL--INOSITOL 3-PHOSPHATIDYLTRANSFERASE"/>
    <property type="match status" value="1"/>
</dbReference>
<dbReference type="Pfam" id="PF01066">
    <property type="entry name" value="CDP-OH_P_transf"/>
    <property type="match status" value="1"/>
</dbReference>
<dbReference type="GO" id="GO:0005794">
    <property type="term" value="C:Golgi apparatus"/>
    <property type="evidence" value="ECO:0007669"/>
    <property type="project" value="TreeGrafter"/>
</dbReference>
<keyword evidence="12" id="KW-0443">Lipid metabolism</keyword>
<reference evidence="21" key="1">
    <citation type="journal article" date="2023" name="Insect Mol. Biol.">
        <title>Genome sequencing provides insights into the evolution of gene families encoding plant cell wall-degrading enzymes in longhorned beetles.</title>
        <authorList>
            <person name="Shin N.R."/>
            <person name="Okamura Y."/>
            <person name="Kirsch R."/>
            <person name="Pauchet Y."/>
        </authorList>
    </citation>
    <scope>NUCLEOTIDE SEQUENCE</scope>
    <source>
        <strain evidence="21">AMC_N1</strain>
    </source>
</reference>
<comment type="caution">
    <text evidence="21">The sequence shown here is derived from an EMBL/GenBank/DDBJ whole genome shotgun (WGS) entry which is preliminary data.</text>
</comment>
<evidence type="ECO:0000256" key="7">
    <source>
        <dbReference type="ARBA" id="ARBA00022679"/>
    </source>
</evidence>